<dbReference type="InterPro" id="IPR027417">
    <property type="entry name" value="P-loop_NTPase"/>
</dbReference>
<keyword evidence="2" id="KW-1185">Reference proteome</keyword>
<dbReference type="Gene3D" id="3.40.50.300">
    <property type="entry name" value="P-loop containing nucleotide triphosphate hydrolases"/>
    <property type="match status" value="1"/>
</dbReference>
<evidence type="ECO:0000313" key="1">
    <source>
        <dbReference type="EMBL" id="GMT10324.1"/>
    </source>
</evidence>
<reference evidence="1" key="1">
    <citation type="submission" date="2023-10" db="EMBL/GenBank/DDBJ databases">
        <title>Genome assembly of Pristionchus species.</title>
        <authorList>
            <person name="Yoshida K."/>
            <person name="Sommer R.J."/>
        </authorList>
    </citation>
    <scope>NUCLEOTIDE SEQUENCE</scope>
    <source>
        <strain evidence="1">RS5133</strain>
    </source>
</reference>
<dbReference type="AlphaFoldDB" id="A0AAV5UTE6"/>
<dbReference type="Proteomes" id="UP001432322">
    <property type="component" value="Unassembled WGS sequence"/>
</dbReference>
<dbReference type="GO" id="GO:0034511">
    <property type="term" value="F:U3 snoRNA binding"/>
    <property type="evidence" value="ECO:0007669"/>
    <property type="project" value="TreeGrafter"/>
</dbReference>
<dbReference type="SUPFAM" id="SSF52540">
    <property type="entry name" value="P-loop containing nucleoside triphosphate hydrolases"/>
    <property type="match status" value="1"/>
</dbReference>
<dbReference type="GO" id="GO:0030686">
    <property type="term" value="C:90S preribosome"/>
    <property type="evidence" value="ECO:0007669"/>
    <property type="project" value="TreeGrafter"/>
</dbReference>
<proteinExistence type="predicted"/>
<dbReference type="GO" id="GO:0000462">
    <property type="term" value="P:maturation of SSU-rRNA from tricistronic rRNA transcript (SSU-rRNA, 5.8S rRNA, LSU-rRNA)"/>
    <property type="evidence" value="ECO:0007669"/>
    <property type="project" value="TreeGrafter"/>
</dbReference>
<dbReference type="PANTHER" id="PTHR12858:SF2">
    <property type="entry name" value="RIBOSOME BIOGENESIS PROTEIN BMS1 HOMOLOG"/>
    <property type="match status" value="1"/>
</dbReference>
<gene>
    <name evidence="1" type="ORF">PFISCL1PPCAC_1621</name>
</gene>
<feature type="non-terminal residue" evidence="1">
    <location>
        <position position="1"/>
    </location>
</feature>
<feature type="non-terminal residue" evidence="1">
    <location>
        <position position="179"/>
    </location>
</feature>
<dbReference type="InterPro" id="IPR039761">
    <property type="entry name" value="Bms1/Tsr1"/>
</dbReference>
<organism evidence="1 2">
    <name type="scientific">Pristionchus fissidentatus</name>
    <dbReference type="NCBI Taxonomy" id="1538716"/>
    <lineage>
        <taxon>Eukaryota</taxon>
        <taxon>Metazoa</taxon>
        <taxon>Ecdysozoa</taxon>
        <taxon>Nematoda</taxon>
        <taxon>Chromadorea</taxon>
        <taxon>Rhabditida</taxon>
        <taxon>Rhabditina</taxon>
        <taxon>Diplogasteromorpha</taxon>
        <taxon>Diplogasteroidea</taxon>
        <taxon>Neodiplogasteridae</taxon>
        <taxon>Pristionchus</taxon>
    </lineage>
</organism>
<dbReference type="GO" id="GO:0005525">
    <property type="term" value="F:GTP binding"/>
    <property type="evidence" value="ECO:0007669"/>
    <property type="project" value="TreeGrafter"/>
</dbReference>
<dbReference type="GO" id="GO:0003924">
    <property type="term" value="F:GTPase activity"/>
    <property type="evidence" value="ECO:0007669"/>
    <property type="project" value="TreeGrafter"/>
</dbReference>
<dbReference type="GO" id="GO:0000479">
    <property type="term" value="P:endonucleolytic cleavage of tricistronic rRNA transcript (SSU-rRNA, 5.8S rRNA, LSU-rRNA)"/>
    <property type="evidence" value="ECO:0007669"/>
    <property type="project" value="TreeGrafter"/>
</dbReference>
<protein>
    <recommendedName>
        <fullName evidence="3">Bms1-type G domain-containing protein</fullName>
    </recommendedName>
</protein>
<dbReference type="PANTHER" id="PTHR12858">
    <property type="entry name" value="RIBOSOME BIOGENESIS PROTEIN"/>
    <property type="match status" value="1"/>
</dbReference>
<evidence type="ECO:0008006" key="3">
    <source>
        <dbReference type="Google" id="ProtNLM"/>
    </source>
</evidence>
<accession>A0AAV5UTE6</accession>
<evidence type="ECO:0000313" key="2">
    <source>
        <dbReference type="Proteomes" id="UP001432322"/>
    </source>
</evidence>
<name>A0AAV5UTE6_9BILA</name>
<comment type="caution">
    <text evidence="1">The sequence shown here is derived from an EMBL/GenBank/DDBJ whole genome shotgun (WGS) entry which is preliminary data.</text>
</comment>
<sequence length="179" mass="19808">VIKTGGKVKKQRKLDLTKNALPKSNNVKGNTFHSAIKADRSIRRAVNLSEKKKHILLVDRSPVLPPPIVVAIVGPSKGGKTVLLKCLLKHHVRTNLGDIKAPITIVTGKARRVTFIEVKNDINHMIDVAKVVDLVLLLVDASYGFEMEHFEFLNICQAHGMPKIVGVLSHLDQIPVRTR</sequence>
<dbReference type="EMBL" id="BTSY01000001">
    <property type="protein sequence ID" value="GMT10324.1"/>
    <property type="molecule type" value="Genomic_DNA"/>
</dbReference>